<evidence type="ECO:0000313" key="2">
    <source>
        <dbReference type="Proteomes" id="UP001163835"/>
    </source>
</evidence>
<gene>
    <name evidence="1" type="ORF">F5876DRAFT_80312</name>
</gene>
<proteinExistence type="predicted"/>
<evidence type="ECO:0000313" key="1">
    <source>
        <dbReference type="EMBL" id="KAJ3806820.1"/>
    </source>
</evidence>
<sequence length="169" mass="19033">MRFNATVCISLVVFLASASVSASPTSPEYNEEVDATITHNARVSGQEHIWTLMRQVFEEKHGWTWDQANHLNLRMVHDDSISTRQDGKTFFAEGMPGVTRKCKGVVNVKGGQLAYVDNHEVYYSYPGNTLLAFPSRRSRKNKPKSISRPVEQYHIPGAFPTEPPMLLPL</sequence>
<organism evidence="1 2">
    <name type="scientific">Lentinula aff. lateritia</name>
    <dbReference type="NCBI Taxonomy" id="2804960"/>
    <lineage>
        <taxon>Eukaryota</taxon>
        <taxon>Fungi</taxon>
        <taxon>Dikarya</taxon>
        <taxon>Basidiomycota</taxon>
        <taxon>Agaricomycotina</taxon>
        <taxon>Agaricomycetes</taxon>
        <taxon>Agaricomycetidae</taxon>
        <taxon>Agaricales</taxon>
        <taxon>Marasmiineae</taxon>
        <taxon>Omphalotaceae</taxon>
        <taxon>Lentinula</taxon>
    </lineage>
</organism>
<accession>A0ACC1TQN4</accession>
<dbReference type="Proteomes" id="UP001163835">
    <property type="component" value="Unassembled WGS sequence"/>
</dbReference>
<dbReference type="EMBL" id="MU795375">
    <property type="protein sequence ID" value="KAJ3806820.1"/>
    <property type="molecule type" value="Genomic_DNA"/>
</dbReference>
<reference evidence="1" key="1">
    <citation type="submission" date="2022-09" db="EMBL/GenBank/DDBJ databases">
        <title>A Global Phylogenomic Analysis of the Shiitake Genus Lentinula.</title>
        <authorList>
            <consortium name="DOE Joint Genome Institute"/>
            <person name="Sierra-Patev S."/>
            <person name="Min B."/>
            <person name="Naranjo-Ortiz M."/>
            <person name="Looney B."/>
            <person name="Konkel Z."/>
            <person name="Slot J.C."/>
            <person name="Sakamoto Y."/>
            <person name="Steenwyk J.L."/>
            <person name="Rokas A."/>
            <person name="Carro J."/>
            <person name="Camarero S."/>
            <person name="Ferreira P."/>
            <person name="Molpeceres G."/>
            <person name="Ruiz-Duenas F.J."/>
            <person name="Serrano A."/>
            <person name="Henrissat B."/>
            <person name="Drula E."/>
            <person name="Hughes K.W."/>
            <person name="Mata J.L."/>
            <person name="Ishikawa N.K."/>
            <person name="Vargas-Isla R."/>
            <person name="Ushijima S."/>
            <person name="Smith C.A."/>
            <person name="Ahrendt S."/>
            <person name="Andreopoulos W."/>
            <person name="He G."/>
            <person name="Labutti K."/>
            <person name="Lipzen A."/>
            <person name="Ng V."/>
            <person name="Riley R."/>
            <person name="Sandor L."/>
            <person name="Barry K."/>
            <person name="Martinez A.T."/>
            <person name="Xiao Y."/>
            <person name="Gibbons J.G."/>
            <person name="Terashima K."/>
            <person name="Grigoriev I.V."/>
            <person name="Hibbett D.S."/>
        </authorList>
    </citation>
    <scope>NUCLEOTIDE SEQUENCE</scope>
    <source>
        <strain evidence="1">TMI1499</strain>
    </source>
</reference>
<keyword evidence="2" id="KW-1185">Reference proteome</keyword>
<name>A0ACC1TQN4_9AGAR</name>
<comment type="caution">
    <text evidence="1">The sequence shown here is derived from an EMBL/GenBank/DDBJ whole genome shotgun (WGS) entry which is preliminary data.</text>
</comment>
<protein>
    <submittedName>
        <fullName evidence="1">Uncharacterized protein</fullName>
    </submittedName>
</protein>